<evidence type="ECO:0000256" key="1">
    <source>
        <dbReference type="SAM" id="Coils"/>
    </source>
</evidence>
<name>A0A6F9D9E1_9ASCI</name>
<feature type="coiled-coil region" evidence="1">
    <location>
        <begin position="49"/>
        <end position="91"/>
    </location>
</feature>
<protein>
    <submittedName>
        <fullName evidence="2">MICOS complex subunit MIC19</fullName>
    </submittedName>
</protein>
<gene>
    <name evidence="2" type="primary">Chchd3</name>
</gene>
<sequence length="171" mass="19490">MGNSGSNEVTIEKDGDQFIETAEGVQLSTSLVQKMSSNKMPNESGHNSKIKQEKEVSKLLEEYQSIIDEREKQLTDLSQKWKNDLEQEKEKHKTFCDQSYEEFQRSAHETESKFKKPTLKPVCETLQQQLIDCYKNNSKQVLNCSTALKDFTQCVNKAKSSLLCENSPDGA</sequence>
<dbReference type="GO" id="GO:0061617">
    <property type="term" value="C:MICOS complex"/>
    <property type="evidence" value="ECO:0007669"/>
    <property type="project" value="TreeGrafter"/>
</dbReference>
<dbReference type="AlphaFoldDB" id="A0A6F9D9E1"/>
<dbReference type="PANTHER" id="PTHR21588:SF18">
    <property type="entry name" value="MICOS COMPLEX SUBUNIT MIC19"/>
    <property type="match status" value="1"/>
</dbReference>
<dbReference type="EMBL" id="LR783897">
    <property type="protein sequence ID" value="CAB3230432.1"/>
    <property type="molecule type" value="mRNA"/>
</dbReference>
<evidence type="ECO:0000313" key="2">
    <source>
        <dbReference type="EMBL" id="CAB3230432.1"/>
    </source>
</evidence>
<proteinExistence type="evidence at transcript level"/>
<dbReference type="PROSITE" id="PS51808">
    <property type="entry name" value="CHCH"/>
    <property type="match status" value="1"/>
</dbReference>
<reference evidence="2" key="1">
    <citation type="submission" date="2020-04" db="EMBL/GenBank/DDBJ databases">
        <authorList>
            <person name="Neveu A P."/>
        </authorList>
    </citation>
    <scope>NUCLEOTIDE SEQUENCE</scope>
    <source>
        <tissue evidence="2">Whole embryo</tissue>
    </source>
</reference>
<organism evidence="2">
    <name type="scientific">Phallusia mammillata</name>
    <dbReference type="NCBI Taxonomy" id="59560"/>
    <lineage>
        <taxon>Eukaryota</taxon>
        <taxon>Metazoa</taxon>
        <taxon>Chordata</taxon>
        <taxon>Tunicata</taxon>
        <taxon>Ascidiacea</taxon>
        <taxon>Phlebobranchia</taxon>
        <taxon>Ascidiidae</taxon>
        <taxon>Phallusia</taxon>
    </lineage>
</organism>
<dbReference type="GO" id="GO:0007007">
    <property type="term" value="P:inner mitochondrial membrane organization"/>
    <property type="evidence" value="ECO:0007669"/>
    <property type="project" value="TreeGrafter"/>
</dbReference>
<dbReference type="InterPro" id="IPR052632">
    <property type="entry name" value="MICOS_subunit_Mic19"/>
</dbReference>
<accession>A0A6F9D9E1</accession>
<dbReference type="PANTHER" id="PTHR21588">
    <property type="entry name" value="COILED-COIL-HELIX-COILED-COIL-HELIX DOMAIN CONTAINING 6"/>
    <property type="match status" value="1"/>
</dbReference>
<keyword evidence="1" id="KW-0175">Coiled coil</keyword>